<dbReference type="Gramene" id="rna36574">
    <property type="protein sequence ID" value="RHN51984.1"/>
    <property type="gene ID" value="gene36574"/>
</dbReference>
<accession>A0A396HJG1</accession>
<reference evidence="4" key="1">
    <citation type="journal article" date="2018" name="Nat. Plants">
        <title>Whole-genome landscape of Medicago truncatula symbiotic genes.</title>
        <authorList>
            <person name="Pecrix Y."/>
            <person name="Staton S.E."/>
            <person name="Sallet E."/>
            <person name="Lelandais-Briere C."/>
            <person name="Moreau S."/>
            <person name="Carrere S."/>
            <person name="Blein T."/>
            <person name="Jardinaud M.F."/>
            <person name="Latrasse D."/>
            <person name="Zouine M."/>
            <person name="Zahm M."/>
            <person name="Kreplak J."/>
            <person name="Mayjonade B."/>
            <person name="Satge C."/>
            <person name="Perez M."/>
            <person name="Cauet S."/>
            <person name="Marande W."/>
            <person name="Chantry-Darmon C."/>
            <person name="Lopez-Roques C."/>
            <person name="Bouchez O."/>
            <person name="Berard A."/>
            <person name="Debelle F."/>
            <person name="Munos S."/>
            <person name="Bendahmane A."/>
            <person name="Berges H."/>
            <person name="Niebel A."/>
            <person name="Buitink J."/>
            <person name="Frugier F."/>
            <person name="Benhamed M."/>
            <person name="Crespi M."/>
            <person name="Gouzy J."/>
            <person name="Gamas P."/>
        </authorList>
    </citation>
    <scope>NUCLEOTIDE SEQUENCE [LARGE SCALE GENOMIC DNA]</scope>
    <source>
        <strain evidence="4">cv. Jemalong A17</strain>
    </source>
</reference>
<dbReference type="EMBL" id="PSQE01000006">
    <property type="protein sequence ID" value="RHN51984.1"/>
    <property type="molecule type" value="Genomic_DNA"/>
</dbReference>
<evidence type="ECO:0000259" key="2">
    <source>
        <dbReference type="Pfam" id="PF07127"/>
    </source>
</evidence>
<dbReference type="InterPro" id="IPR009810">
    <property type="entry name" value="Nodulin_late_dom"/>
</dbReference>
<dbReference type="GO" id="GO:0046872">
    <property type="term" value="F:metal ion binding"/>
    <property type="evidence" value="ECO:0007669"/>
    <property type="project" value="InterPro"/>
</dbReference>
<keyword evidence="1" id="KW-1133">Transmembrane helix</keyword>
<organism evidence="3 4">
    <name type="scientific">Medicago truncatula</name>
    <name type="common">Barrel medic</name>
    <name type="synonym">Medicago tribuloides</name>
    <dbReference type="NCBI Taxonomy" id="3880"/>
    <lineage>
        <taxon>Eukaryota</taxon>
        <taxon>Viridiplantae</taxon>
        <taxon>Streptophyta</taxon>
        <taxon>Embryophyta</taxon>
        <taxon>Tracheophyta</taxon>
        <taxon>Spermatophyta</taxon>
        <taxon>Magnoliopsida</taxon>
        <taxon>eudicotyledons</taxon>
        <taxon>Gunneridae</taxon>
        <taxon>Pentapetalae</taxon>
        <taxon>rosids</taxon>
        <taxon>fabids</taxon>
        <taxon>Fabales</taxon>
        <taxon>Fabaceae</taxon>
        <taxon>Papilionoideae</taxon>
        <taxon>50 kb inversion clade</taxon>
        <taxon>NPAAA clade</taxon>
        <taxon>Hologalegina</taxon>
        <taxon>IRL clade</taxon>
        <taxon>Trifolieae</taxon>
        <taxon>Medicago</taxon>
    </lineage>
</organism>
<keyword evidence="1" id="KW-0812">Transmembrane</keyword>
<gene>
    <name evidence="3" type="ORF">MtrunA17_Chr6g0475341</name>
</gene>
<keyword evidence="1" id="KW-0472">Membrane</keyword>
<comment type="caution">
    <text evidence="3">The sequence shown here is derived from an EMBL/GenBank/DDBJ whole genome shotgun (WGS) entry which is preliminary data.</text>
</comment>
<name>A0A396HJG1_MEDTR</name>
<evidence type="ECO:0000256" key="1">
    <source>
        <dbReference type="SAM" id="Phobius"/>
    </source>
</evidence>
<evidence type="ECO:0000313" key="3">
    <source>
        <dbReference type="EMBL" id="RHN51984.1"/>
    </source>
</evidence>
<feature type="transmembrane region" description="Helical" evidence="1">
    <location>
        <begin position="24"/>
        <end position="41"/>
    </location>
</feature>
<dbReference type="Pfam" id="PF07127">
    <property type="entry name" value="Nodulin_late"/>
    <property type="match status" value="1"/>
</dbReference>
<protein>
    <submittedName>
        <fullName evidence="3">Putative Late nodulin</fullName>
    </submittedName>
</protein>
<dbReference type="Proteomes" id="UP000265566">
    <property type="component" value="Chromosome 6"/>
</dbReference>
<sequence>MEFSTIKWPKQFCLSHAKGENMSQIFMFAYVLIIFLSLFHVETNIHKIGCKTSEDCPYLGKCIEDFCQFKK</sequence>
<feature type="domain" description="Late nodulin" evidence="2">
    <location>
        <begin position="22"/>
        <end position="68"/>
    </location>
</feature>
<proteinExistence type="predicted"/>
<evidence type="ECO:0000313" key="4">
    <source>
        <dbReference type="Proteomes" id="UP000265566"/>
    </source>
</evidence>
<dbReference type="AlphaFoldDB" id="A0A396HJG1"/>